<keyword evidence="1" id="KW-0378">Hydrolase</keyword>
<gene>
    <name evidence="4" type="primary">lon</name>
    <name evidence="4" type="ORF">BN1051_02046</name>
</gene>
<dbReference type="AlphaFoldDB" id="A0A078MN80"/>
<dbReference type="PROSITE" id="PS51786">
    <property type="entry name" value="LON_PROTEOLYTIC"/>
    <property type="match status" value="1"/>
</dbReference>
<dbReference type="GO" id="GO:0004176">
    <property type="term" value="F:ATP-dependent peptidase activity"/>
    <property type="evidence" value="ECO:0007669"/>
    <property type="project" value="UniProtKB-UniRule"/>
</dbReference>
<feature type="domain" description="PDZ" evidence="2">
    <location>
        <begin position="130"/>
        <end position="222"/>
    </location>
</feature>
<dbReference type="InterPro" id="IPR001478">
    <property type="entry name" value="PDZ"/>
</dbReference>
<dbReference type="EMBL" id="LN483071">
    <property type="protein sequence ID" value="CEA08688.1"/>
    <property type="molecule type" value="Genomic_DNA"/>
</dbReference>
<evidence type="ECO:0000259" key="2">
    <source>
        <dbReference type="PROSITE" id="PS50106"/>
    </source>
</evidence>
<reference evidence="4" key="1">
    <citation type="submission" date="2014-07" db="EMBL/GenBank/DDBJ databases">
        <authorList>
            <person name="Urmite Genomes Urmite Genomes"/>
        </authorList>
    </citation>
    <scope>NUCLEOTIDE SEQUENCE</scope>
    <source>
        <strain evidence="4">11W110_air</strain>
    </source>
</reference>
<dbReference type="InterPro" id="IPR027065">
    <property type="entry name" value="Lon_Prtase"/>
</dbReference>
<sequence>MSTPDTLPARRPARFEGPRRRTLLVSGLLAGGLALAGLLLPAPYVVESPGPTFNTIGEVDGQSLISIEGERTFPVSGQLDLTTVYVTGAPNGVGSLDAVGSWLNPESTVMPLDLVYPPGTTAEEVDEENAAAMTSSQEAAVAAALRELGIGFTEELAVAGIVPESAAEGRLREGDILLTVDGEEVDGLGNLREVLNAGGGEAAEITVRRSGSEADVEVVPTEGENGNYQLGVFLSTSFDFPFEVSIALESVGGPSAGLMFALGIIDRLDEEDLTGGRHFAGTGTIDSSGTVGPIGGIRQKLIGAADAGAEFFLAPAGNCGEVLEGGVPDGLEVVKVEDLAGALDAVRTLGAGGSPDTLPRCTDS</sequence>
<dbReference type="InterPro" id="IPR036034">
    <property type="entry name" value="PDZ_sf"/>
</dbReference>
<evidence type="ECO:0000256" key="1">
    <source>
        <dbReference type="PROSITE-ProRule" id="PRU01122"/>
    </source>
</evidence>
<dbReference type="Pfam" id="PF05362">
    <property type="entry name" value="Lon_C"/>
    <property type="match status" value="1"/>
</dbReference>
<dbReference type="GO" id="GO:0005524">
    <property type="term" value="F:ATP binding"/>
    <property type="evidence" value="ECO:0007669"/>
    <property type="project" value="InterPro"/>
</dbReference>
<comment type="similarity">
    <text evidence="1">Belongs to the peptidase S16 family.</text>
</comment>
<accession>A0A078MN80</accession>
<dbReference type="Gene3D" id="3.30.230.10">
    <property type="match status" value="1"/>
</dbReference>
<dbReference type="SMART" id="SM00228">
    <property type="entry name" value="PDZ"/>
    <property type="match status" value="1"/>
</dbReference>
<evidence type="ECO:0000313" key="4">
    <source>
        <dbReference type="EMBL" id="CEA08688.1"/>
    </source>
</evidence>
<feature type="active site" evidence="1">
    <location>
        <position position="300"/>
    </location>
</feature>
<dbReference type="InterPro" id="IPR020568">
    <property type="entry name" value="Ribosomal_Su5_D2-typ_SF"/>
</dbReference>
<dbReference type="SUPFAM" id="SSF54211">
    <property type="entry name" value="Ribosomal protein S5 domain 2-like"/>
    <property type="match status" value="1"/>
</dbReference>
<feature type="active site" evidence="1">
    <location>
        <position position="255"/>
    </location>
</feature>
<evidence type="ECO:0000259" key="3">
    <source>
        <dbReference type="PROSITE" id="PS51786"/>
    </source>
</evidence>
<protein>
    <recommendedName>
        <fullName evidence="1">endopeptidase La</fullName>
        <ecNumber evidence="1">3.4.21.53</ecNumber>
    </recommendedName>
</protein>
<dbReference type="EC" id="3.4.21.53" evidence="1"/>
<dbReference type="InterPro" id="IPR041489">
    <property type="entry name" value="PDZ_6"/>
</dbReference>
<keyword evidence="1" id="KW-0720">Serine protease</keyword>
<keyword evidence="1 4" id="KW-0645">Protease</keyword>
<dbReference type="PATRIC" id="fig|1461584.3.peg.2022"/>
<dbReference type="InterPro" id="IPR008269">
    <property type="entry name" value="Lon_proteolytic"/>
</dbReference>
<dbReference type="Pfam" id="PF17820">
    <property type="entry name" value="PDZ_6"/>
    <property type="match status" value="1"/>
</dbReference>
<feature type="domain" description="Lon proteolytic" evidence="3">
    <location>
        <begin position="249"/>
        <end position="349"/>
    </location>
</feature>
<proteinExistence type="inferred from homology"/>
<comment type="catalytic activity">
    <reaction evidence="1">
        <text>Hydrolysis of proteins in presence of ATP.</text>
        <dbReference type="EC" id="3.4.21.53"/>
    </reaction>
</comment>
<dbReference type="PROSITE" id="PS51318">
    <property type="entry name" value="TAT"/>
    <property type="match status" value="1"/>
</dbReference>
<name>A0A078MN80_9MICC</name>
<dbReference type="GO" id="GO:0004252">
    <property type="term" value="F:serine-type endopeptidase activity"/>
    <property type="evidence" value="ECO:0007669"/>
    <property type="project" value="UniProtKB-UniRule"/>
</dbReference>
<dbReference type="GO" id="GO:0030163">
    <property type="term" value="P:protein catabolic process"/>
    <property type="evidence" value="ECO:0007669"/>
    <property type="project" value="InterPro"/>
</dbReference>
<dbReference type="GO" id="GO:0006508">
    <property type="term" value="P:proteolysis"/>
    <property type="evidence" value="ECO:0007669"/>
    <property type="project" value="UniProtKB-KW"/>
</dbReference>
<dbReference type="InterPro" id="IPR014721">
    <property type="entry name" value="Ribsml_uS5_D2-typ_fold_subgr"/>
</dbReference>
<dbReference type="SUPFAM" id="SSF50156">
    <property type="entry name" value="PDZ domain-like"/>
    <property type="match status" value="1"/>
</dbReference>
<dbReference type="InterPro" id="IPR006311">
    <property type="entry name" value="TAT_signal"/>
</dbReference>
<organism evidence="4">
    <name type="scientific">Arthrobacter saudimassiliensis</name>
    <dbReference type="NCBI Taxonomy" id="1461584"/>
    <lineage>
        <taxon>Bacteria</taxon>
        <taxon>Bacillati</taxon>
        <taxon>Actinomycetota</taxon>
        <taxon>Actinomycetes</taxon>
        <taxon>Micrococcales</taxon>
        <taxon>Micrococcaceae</taxon>
        <taxon>Arthrobacter</taxon>
    </lineage>
</organism>
<dbReference type="PANTHER" id="PTHR10046">
    <property type="entry name" value="ATP DEPENDENT LON PROTEASE FAMILY MEMBER"/>
    <property type="match status" value="1"/>
</dbReference>
<dbReference type="PROSITE" id="PS50106">
    <property type="entry name" value="PDZ"/>
    <property type="match status" value="1"/>
</dbReference>